<dbReference type="Pfam" id="PF13404">
    <property type="entry name" value="HTH_AsnC-type"/>
    <property type="match status" value="1"/>
</dbReference>
<dbReference type="PANTHER" id="PTHR30154:SF34">
    <property type="entry name" value="TRANSCRIPTIONAL REGULATOR AZLB"/>
    <property type="match status" value="1"/>
</dbReference>
<dbReference type="SMART" id="SM00344">
    <property type="entry name" value="HTH_ASNC"/>
    <property type="match status" value="1"/>
</dbReference>
<dbReference type="Proteomes" id="UP000199220">
    <property type="component" value="Unassembled WGS sequence"/>
</dbReference>
<dbReference type="GO" id="GO:0005829">
    <property type="term" value="C:cytosol"/>
    <property type="evidence" value="ECO:0007669"/>
    <property type="project" value="TreeGrafter"/>
</dbReference>
<protein>
    <submittedName>
        <fullName evidence="6">DNA-binding transcriptional regulator, Lrp family</fullName>
    </submittedName>
</protein>
<dbReference type="SUPFAM" id="SSF54909">
    <property type="entry name" value="Dimeric alpha+beta barrel"/>
    <property type="match status" value="2"/>
</dbReference>
<dbReference type="InterPro" id="IPR011008">
    <property type="entry name" value="Dimeric_a/b-barrel"/>
</dbReference>
<dbReference type="AlphaFoldDB" id="A0A1H5KLL7"/>
<dbReference type="InterPro" id="IPR036388">
    <property type="entry name" value="WH-like_DNA-bd_sf"/>
</dbReference>
<reference evidence="7" key="1">
    <citation type="submission" date="2016-10" db="EMBL/GenBank/DDBJ databases">
        <authorList>
            <person name="Varghese N."/>
            <person name="Submissions S."/>
        </authorList>
    </citation>
    <scope>NUCLEOTIDE SEQUENCE [LARGE SCALE GENOMIC DNA]</scope>
    <source>
        <strain evidence="7">DSM 21368</strain>
    </source>
</reference>
<evidence type="ECO:0000256" key="3">
    <source>
        <dbReference type="ARBA" id="ARBA00023163"/>
    </source>
</evidence>
<dbReference type="SUPFAM" id="SSF46785">
    <property type="entry name" value="Winged helix' DNA-binding domain"/>
    <property type="match status" value="1"/>
</dbReference>
<name>A0A1H5KLL7_9MICO</name>
<evidence type="ECO:0000256" key="2">
    <source>
        <dbReference type="ARBA" id="ARBA00023125"/>
    </source>
</evidence>
<keyword evidence="2 6" id="KW-0238">DNA-binding</keyword>
<dbReference type="GO" id="GO:0043200">
    <property type="term" value="P:response to amino acid"/>
    <property type="evidence" value="ECO:0007669"/>
    <property type="project" value="TreeGrafter"/>
</dbReference>
<organism evidence="6 7">
    <name type="scientific">Ruania alba</name>
    <dbReference type="NCBI Taxonomy" id="648782"/>
    <lineage>
        <taxon>Bacteria</taxon>
        <taxon>Bacillati</taxon>
        <taxon>Actinomycetota</taxon>
        <taxon>Actinomycetes</taxon>
        <taxon>Micrococcales</taxon>
        <taxon>Ruaniaceae</taxon>
        <taxon>Ruania</taxon>
    </lineage>
</organism>
<gene>
    <name evidence="6" type="ORF">SAMN04488554_2337</name>
</gene>
<keyword evidence="7" id="KW-1185">Reference proteome</keyword>
<keyword evidence="3" id="KW-0804">Transcription</keyword>
<dbReference type="InterPro" id="IPR036390">
    <property type="entry name" value="WH_DNA-bd_sf"/>
</dbReference>
<dbReference type="PRINTS" id="PR00033">
    <property type="entry name" value="HTHASNC"/>
</dbReference>
<feature type="domain" description="Transcription regulator AsnC/Lrp ligand binding" evidence="4">
    <location>
        <begin position="50"/>
        <end position="117"/>
    </location>
</feature>
<dbReference type="InterPro" id="IPR019888">
    <property type="entry name" value="Tscrpt_reg_AsnC-like"/>
</dbReference>
<feature type="domain" description="Transcription regulator AsnC/Lrp ligand binding" evidence="4">
    <location>
        <begin position="223"/>
        <end position="287"/>
    </location>
</feature>
<dbReference type="Gene3D" id="1.10.10.10">
    <property type="entry name" value="Winged helix-like DNA-binding domain superfamily/Winged helix DNA-binding domain"/>
    <property type="match status" value="1"/>
</dbReference>
<dbReference type="Pfam" id="PF01037">
    <property type="entry name" value="AsnC_trans_reg"/>
    <property type="match status" value="2"/>
</dbReference>
<dbReference type="Gene3D" id="3.30.70.920">
    <property type="match status" value="2"/>
</dbReference>
<evidence type="ECO:0000313" key="7">
    <source>
        <dbReference type="Proteomes" id="UP000199220"/>
    </source>
</evidence>
<evidence type="ECO:0000256" key="1">
    <source>
        <dbReference type="ARBA" id="ARBA00023015"/>
    </source>
</evidence>
<evidence type="ECO:0000259" key="4">
    <source>
        <dbReference type="Pfam" id="PF01037"/>
    </source>
</evidence>
<dbReference type="InterPro" id="IPR000485">
    <property type="entry name" value="AsnC-type_HTH_dom"/>
</dbReference>
<evidence type="ECO:0000259" key="5">
    <source>
        <dbReference type="Pfam" id="PF13404"/>
    </source>
</evidence>
<accession>A0A1H5KLL7</accession>
<sequence>MSTLAAAAGTSAPTVSRRLNSLFERQLIRVVSVIDQQRAGYGFAVFLRLRCVPGASADVAQAVAQWPESGYVSVVGGDLDCTAQLHVQSTKHLMGLLNGRLTQVRGVTGSSTSKIIRRFSTPHGWCAGLVPEATLATLRAERLDHWSEDRPCDTRPIDALDQALVDLLSTDGRRSWRDLAEQLQIQPATARRRVEALMSAGLLRLRAVVQPAVIGQPVVASLWLRVTPARLEAVGRTLAAHPNVLNIAATTGLTNLSGEIATSDDDALYTFLTEEVGRLPGVAAVDVSDGLQVIKRASLVYDPEHPERVRSEVTPG</sequence>
<feature type="domain" description="HTH asnC-type" evidence="5">
    <location>
        <begin position="157"/>
        <end position="197"/>
    </location>
</feature>
<dbReference type="InterPro" id="IPR019887">
    <property type="entry name" value="Tscrpt_reg_AsnC/Lrp_C"/>
</dbReference>
<dbReference type="PANTHER" id="PTHR30154">
    <property type="entry name" value="LEUCINE-RESPONSIVE REGULATORY PROTEIN"/>
    <property type="match status" value="1"/>
</dbReference>
<dbReference type="EMBL" id="FNTX01000002">
    <property type="protein sequence ID" value="SEE65739.1"/>
    <property type="molecule type" value="Genomic_DNA"/>
</dbReference>
<proteinExistence type="predicted"/>
<keyword evidence="1" id="KW-0805">Transcription regulation</keyword>
<dbReference type="GO" id="GO:0043565">
    <property type="term" value="F:sequence-specific DNA binding"/>
    <property type="evidence" value="ECO:0007669"/>
    <property type="project" value="InterPro"/>
</dbReference>
<dbReference type="STRING" id="648782.SAMN04488554_2337"/>
<evidence type="ECO:0000313" key="6">
    <source>
        <dbReference type="EMBL" id="SEE65739.1"/>
    </source>
</evidence>